<comment type="caution">
    <text evidence="1">The sequence shown here is derived from an EMBL/GenBank/DDBJ whole genome shotgun (WGS) entry which is preliminary data.</text>
</comment>
<protein>
    <submittedName>
        <fullName evidence="1">Uncharacterized protein</fullName>
    </submittedName>
</protein>
<sequence length="114" mass="13260">MIDMCFSDVMQQHKYGMRLDCGREFLQRCCYRPNILHILIPLIYAGCRRHHNDVVVLMEGEGTTRCRKGICRVFELLSNLLEIRCNNGKQPVRRPIRVNNMVQCSTRPGGCKSF</sequence>
<evidence type="ECO:0000313" key="2">
    <source>
        <dbReference type="Proteomes" id="UP000265566"/>
    </source>
</evidence>
<dbReference type="EMBL" id="PSQE01000003">
    <property type="protein sequence ID" value="RHN70784.1"/>
    <property type="molecule type" value="Genomic_DNA"/>
</dbReference>
<reference evidence="2" key="1">
    <citation type="journal article" date="2018" name="Nat. Plants">
        <title>Whole-genome landscape of Medicago truncatula symbiotic genes.</title>
        <authorList>
            <person name="Pecrix Y."/>
            <person name="Staton S.E."/>
            <person name="Sallet E."/>
            <person name="Lelandais-Briere C."/>
            <person name="Moreau S."/>
            <person name="Carrere S."/>
            <person name="Blein T."/>
            <person name="Jardinaud M.F."/>
            <person name="Latrasse D."/>
            <person name="Zouine M."/>
            <person name="Zahm M."/>
            <person name="Kreplak J."/>
            <person name="Mayjonade B."/>
            <person name="Satge C."/>
            <person name="Perez M."/>
            <person name="Cauet S."/>
            <person name="Marande W."/>
            <person name="Chantry-Darmon C."/>
            <person name="Lopez-Roques C."/>
            <person name="Bouchez O."/>
            <person name="Berard A."/>
            <person name="Debelle F."/>
            <person name="Munos S."/>
            <person name="Bendahmane A."/>
            <person name="Berges H."/>
            <person name="Niebel A."/>
            <person name="Buitink J."/>
            <person name="Frugier F."/>
            <person name="Benhamed M."/>
            <person name="Crespi M."/>
            <person name="Gouzy J."/>
            <person name="Gamas P."/>
        </authorList>
    </citation>
    <scope>NUCLEOTIDE SEQUENCE [LARGE SCALE GENOMIC DNA]</scope>
    <source>
        <strain evidence="2">cv. Jemalong A17</strain>
    </source>
</reference>
<organism evidence="1 2">
    <name type="scientific">Medicago truncatula</name>
    <name type="common">Barrel medic</name>
    <name type="synonym">Medicago tribuloides</name>
    <dbReference type="NCBI Taxonomy" id="3880"/>
    <lineage>
        <taxon>Eukaryota</taxon>
        <taxon>Viridiplantae</taxon>
        <taxon>Streptophyta</taxon>
        <taxon>Embryophyta</taxon>
        <taxon>Tracheophyta</taxon>
        <taxon>Spermatophyta</taxon>
        <taxon>Magnoliopsida</taxon>
        <taxon>eudicotyledons</taxon>
        <taxon>Gunneridae</taxon>
        <taxon>Pentapetalae</taxon>
        <taxon>rosids</taxon>
        <taxon>fabids</taxon>
        <taxon>Fabales</taxon>
        <taxon>Fabaceae</taxon>
        <taxon>Papilionoideae</taxon>
        <taxon>50 kb inversion clade</taxon>
        <taxon>NPAAA clade</taxon>
        <taxon>Hologalegina</taxon>
        <taxon>IRL clade</taxon>
        <taxon>Trifolieae</taxon>
        <taxon>Medicago</taxon>
    </lineage>
</organism>
<evidence type="ECO:0000313" key="1">
    <source>
        <dbReference type="EMBL" id="RHN70784.1"/>
    </source>
</evidence>
<dbReference type="Gramene" id="rna19401">
    <property type="protein sequence ID" value="RHN70784.1"/>
    <property type="gene ID" value="gene19401"/>
</dbReference>
<gene>
    <name evidence="1" type="ORF">MtrunA17_Chr3g0139241</name>
</gene>
<accession>A0A396J265</accession>
<dbReference type="Proteomes" id="UP000265566">
    <property type="component" value="Chromosome 3"/>
</dbReference>
<proteinExistence type="predicted"/>
<dbReference type="AlphaFoldDB" id="A0A396J265"/>
<name>A0A396J265_MEDTR</name>